<evidence type="ECO:0000256" key="3">
    <source>
        <dbReference type="ARBA" id="ARBA00022729"/>
    </source>
</evidence>
<dbReference type="InterPro" id="IPR006558">
    <property type="entry name" value="LamG-like"/>
</dbReference>
<feature type="active site" description="Proton acceptor" evidence="7">
    <location>
        <position position="48"/>
    </location>
</feature>
<dbReference type="PANTHER" id="PTHR43301">
    <property type="entry name" value="ARABINAN ENDO-1,5-ALPHA-L-ARABINOSIDASE"/>
    <property type="match status" value="1"/>
</dbReference>
<evidence type="ECO:0000256" key="1">
    <source>
        <dbReference type="ARBA" id="ARBA00004834"/>
    </source>
</evidence>
<evidence type="ECO:0000313" key="13">
    <source>
        <dbReference type="Proteomes" id="UP000027980"/>
    </source>
</evidence>
<dbReference type="InterPro" id="IPR006710">
    <property type="entry name" value="Glyco_hydro_43"/>
</dbReference>
<dbReference type="Pfam" id="PF16369">
    <property type="entry name" value="GH43_C"/>
    <property type="match status" value="1"/>
</dbReference>
<reference evidence="12 13" key="1">
    <citation type="submission" date="2014-07" db="EMBL/GenBank/DDBJ databases">
        <title>Complete genome sequence of a moderately halophilic bacterium Terribacillus aidingensis MP602, isolated from Cryptomeria fortunei in Tianmu mountain in China.</title>
        <authorList>
            <person name="Wang Y."/>
            <person name="Lu P."/>
            <person name="Zhang L."/>
        </authorList>
    </citation>
    <scope>NUCLEOTIDE SEQUENCE [LARGE SCALE GENOMIC DNA]</scope>
    <source>
        <strain evidence="12 13">MP602</strain>
    </source>
</reference>
<proteinExistence type="inferred from homology"/>
<dbReference type="InterPro" id="IPR023296">
    <property type="entry name" value="Glyco_hydro_beta-prop_sf"/>
</dbReference>
<dbReference type="SUPFAM" id="SSF75005">
    <property type="entry name" value="Arabinanase/levansucrase/invertase"/>
    <property type="match status" value="1"/>
</dbReference>
<evidence type="ECO:0000259" key="11">
    <source>
        <dbReference type="SMART" id="SM00560"/>
    </source>
</evidence>
<name>A0A075LG44_9BACI</name>
<gene>
    <name evidence="12" type="ORF">GZ22_00245</name>
</gene>
<keyword evidence="6" id="KW-0326">Glycosidase</keyword>
<dbReference type="Pfam" id="PF04616">
    <property type="entry name" value="Glyco_hydro_43"/>
    <property type="match status" value="1"/>
</dbReference>
<dbReference type="InterPro" id="IPR050727">
    <property type="entry name" value="GH43_arabinanases"/>
</dbReference>
<feature type="signal peptide" evidence="10">
    <location>
        <begin position="1"/>
        <end position="21"/>
    </location>
</feature>
<evidence type="ECO:0000256" key="6">
    <source>
        <dbReference type="ARBA" id="ARBA00023295"/>
    </source>
</evidence>
<dbReference type="GO" id="GO:0005975">
    <property type="term" value="P:carbohydrate metabolic process"/>
    <property type="evidence" value="ECO:0007669"/>
    <property type="project" value="InterPro"/>
</dbReference>
<evidence type="ECO:0000313" key="12">
    <source>
        <dbReference type="EMBL" id="AIF65236.1"/>
    </source>
</evidence>
<evidence type="ECO:0000256" key="9">
    <source>
        <dbReference type="SAM" id="MobiDB-lite"/>
    </source>
</evidence>
<feature type="active site" description="Proton donor" evidence="7">
    <location>
        <position position="235"/>
    </location>
</feature>
<dbReference type="Pfam" id="PF20578">
    <property type="entry name" value="aBig_2"/>
    <property type="match status" value="1"/>
</dbReference>
<dbReference type="CDD" id="cd18832">
    <property type="entry name" value="GH43_GsAbnA-like"/>
    <property type="match status" value="1"/>
</dbReference>
<dbReference type="AlphaFoldDB" id="A0A075LG44"/>
<dbReference type="Gene3D" id="2.60.120.200">
    <property type="match status" value="1"/>
</dbReference>
<dbReference type="RefSeq" id="WP_038557587.1">
    <property type="nucleotide sequence ID" value="NZ_CP008876.1"/>
</dbReference>
<dbReference type="InterPro" id="IPR013320">
    <property type="entry name" value="ConA-like_dom_sf"/>
</dbReference>
<dbReference type="EMBL" id="CP008876">
    <property type="protein sequence ID" value="AIF65236.1"/>
    <property type="molecule type" value="Genomic_DNA"/>
</dbReference>
<feature type="compositionally biased region" description="Polar residues" evidence="9">
    <location>
        <begin position="589"/>
        <end position="606"/>
    </location>
</feature>
<dbReference type="PANTHER" id="PTHR43301:SF3">
    <property type="entry name" value="ARABINAN ENDO-1,5-ALPHA-L-ARABINOSIDASE A-RELATED"/>
    <property type="match status" value="1"/>
</dbReference>
<protein>
    <submittedName>
        <fullName evidence="12">Glycoside hydrolase</fullName>
    </submittedName>
</protein>
<keyword evidence="5" id="KW-1015">Disulfide bond</keyword>
<accession>A0A075LG44</accession>
<evidence type="ECO:0000256" key="5">
    <source>
        <dbReference type="ARBA" id="ARBA00023157"/>
    </source>
</evidence>
<evidence type="ECO:0000256" key="8">
    <source>
        <dbReference type="PIRSR" id="PIRSR606710-2"/>
    </source>
</evidence>
<feature type="chain" id="PRO_5039441839" evidence="10">
    <location>
        <begin position="22"/>
        <end position="781"/>
    </location>
</feature>
<dbReference type="InterPro" id="IPR032291">
    <property type="entry name" value="Abn2_C"/>
</dbReference>
<dbReference type="HOGENOM" id="CLU_009397_1_1_9"/>
<comment type="pathway">
    <text evidence="1">Glycan metabolism; L-arabinan degradation.</text>
</comment>
<feature type="region of interest" description="Disordered" evidence="9">
    <location>
        <begin position="583"/>
        <end position="606"/>
    </location>
</feature>
<dbReference type="GO" id="GO:0004553">
    <property type="term" value="F:hydrolase activity, hydrolyzing O-glycosyl compounds"/>
    <property type="evidence" value="ECO:0007669"/>
    <property type="project" value="InterPro"/>
</dbReference>
<dbReference type="Gene3D" id="2.115.10.20">
    <property type="entry name" value="Glycosyl hydrolase domain, family 43"/>
    <property type="match status" value="1"/>
</dbReference>
<keyword evidence="4 12" id="KW-0378">Hydrolase</keyword>
<dbReference type="GeneID" id="34222675"/>
<dbReference type="SUPFAM" id="SSF49899">
    <property type="entry name" value="Concanavalin A-like lectins/glucanases"/>
    <property type="match status" value="1"/>
</dbReference>
<evidence type="ECO:0000256" key="2">
    <source>
        <dbReference type="ARBA" id="ARBA00009865"/>
    </source>
</evidence>
<evidence type="ECO:0000256" key="7">
    <source>
        <dbReference type="PIRSR" id="PIRSR606710-1"/>
    </source>
</evidence>
<feature type="site" description="Important for catalytic activity, responsible for pKa modulation of the active site Glu and correct orientation of both the proton donor and substrate" evidence="8">
    <location>
        <position position="182"/>
    </location>
</feature>
<dbReference type="KEGG" id="tap:GZ22_00245"/>
<feature type="domain" description="LamG-like jellyroll fold" evidence="11">
    <location>
        <begin position="641"/>
        <end position="774"/>
    </location>
</feature>
<organism evidence="12 13">
    <name type="scientific">Terribacillus saccharophilus</name>
    <dbReference type="NCBI Taxonomy" id="361277"/>
    <lineage>
        <taxon>Bacteria</taxon>
        <taxon>Bacillati</taxon>
        <taxon>Bacillota</taxon>
        <taxon>Bacilli</taxon>
        <taxon>Bacillales</taxon>
        <taxon>Bacillaceae</taxon>
        <taxon>Terribacillus</taxon>
    </lineage>
</organism>
<keyword evidence="3 10" id="KW-0732">Signal</keyword>
<sequence length="781" mass="86035">MKANKRILVTSMLSVALLIPAIPGSDTLAKDKGGKEKIPVFENASVHDPSFIEVDDQYYVFGSHLAAAKTNDLMKWKMVDSGVRDGNKLIPNVTEELKETLEWAQTNTLWAADVIQLADGKFYMYYNACKGDSPRSAMGVAVADDIEGPYEDTGIILKSGMWDEPSEDGTIYDATKHPNVVDPDVFYDEDGKLWMVYGSYSGGIFIMEMDEETGKPLPGQGYGKKLMGGNHSRIEGPAMMYSPETDYYYMFLSFGGLDAIGGYNIRVARSKSPDGPFYDAEGNDMIDVKADPNLPLFDDKSIEPYGVKLLGNNLFEKKVGDPGEDPGIGYVSPGHNTAFYDEDTKNHYLIFHSRFPERGEEHEVRVHQMHMNNKGWPVVAPSRNTNEKEAKIKRKDMAGDYQYVNHGKDISADVKTSEQITLKENGKVEGAVKGKWKHGKDNEVNLTIDGEKYNGFFLRQWDEAAQEYDTTFTALSDKGVAIWGNRMEDMKDKEVVAAVKKDLTISNSDNLYQNVELPTEGTHESTIEWTSSNPKVIEADGTIHRPEAGSGDGKATLTAKIKAGKKKDTKTFQVTVKQQASEPEIAQYNFDNPGSNEAADSSGSNLSAQLKGNAVQTNDGKLALDGNDSYVELSPLIADAEDFTFSAWVNWQGGVAWQRIFDIGESNGKNMFFTPSDGSGKLRFTIHNGVDQNITTNEALATGEWVHLAVTLEGDTGKLYVNGELAGTNENITANPSDVLGNTNYLGRSRYAADAFFGGQMDDVAVYRKALSETEIKELAN</sequence>
<dbReference type="OrthoDB" id="9801455at2"/>
<dbReference type="Pfam" id="PF13385">
    <property type="entry name" value="Laminin_G_3"/>
    <property type="match status" value="1"/>
</dbReference>
<dbReference type="InterPro" id="IPR046780">
    <property type="entry name" value="aBig_2"/>
</dbReference>
<dbReference type="Proteomes" id="UP000027980">
    <property type="component" value="Chromosome"/>
</dbReference>
<evidence type="ECO:0000256" key="10">
    <source>
        <dbReference type="SAM" id="SignalP"/>
    </source>
</evidence>
<dbReference type="Gene3D" id="2.60.40.1080">
    <property type="match status" value="1"/>
</dbReference>
<dbReference type="SMART" id="SM00560">
    <property type="entry name" value="LamGL"/>
    <property type="match status" value="1"/>
</dbReference>
<evidence type="ECO:0000256" key="4">
    <source>
        <dbReference type="ARBA" id="ARBA00022801"/>
    </source>
</evidence>
<dbReference type="Gene3D" id="2.40.128.10">
    <property type="match status" value="1"/>
</dbReference>
<comment type="similarity">
    <text evidence="2">Belongs to the glycosyl hydrolase 43 family.</text>
</comment>